<feature type="transmembrane region" description="Helical" evidence="6">
    <location>
        <begin position="20"/>
        <end position="42"/>
    </location>
</feature>
<dbReference type="InterPro" id="IPR001905">
    <property type="entry name" value="Ammonium_transpt"/>
</dbReference>
<reference evidence="8" key="1">
    <citation type="submission" date="2021-02" db="EMBL/GenBank/DDBJ databases">
        <authorList>
            <person name="Nowell W R."/>
        </authorList>
    </citation>
    <scope>NUCLEOTIDE SEQUENCE</scope>
</reference>
<evidence type="ECO:0000256" key="4">
    <source>
        <dbReference type="ARBA" id="ARBA00022989"/>
    </source>
</evidence>
<dbReference type="PANTHER" id="PTHR43029">
    <property type="entry name" value="AMMONIUM TRANSPORTER MEP2"/>
    <property type="match status" value="1"/>
</dbReference>
<keyword evidence="10" id="KW-1185">Reference proteome</keyword>
<feature type="transmembrane region" description="Helical" evidence="6">
    <location>
        <begin position="174"/>
        <end position="198"/>
    </location>
</feature>
<proteinExistence type="inferred from homology"/>
<comment type="subcellular location">
    <subcellularLocation>
        <location evidence="1">Membrane</location>
        <topology evidence="1">Multi-pass membrane protein</topology>
    </subcellularLocation>
</comment>
<dbReference type="Gene3D" id="1.10.3430.10">
    <property type="entry name" value="Ammonium transporter AmtB like domains"/>
    <property type="match status" value="2"/>
</dbReference>
<comment type="caution">
    <text evidence="8">The sequence shown here is derived from an EMBL/GenBank/DDBJ whole genome shotgun (WGS) entry which is preliminary data.</text>
</comment>
<evidence type="ECO:0000313" key="8">
    <source>
        <dbReference type="EMBL" id="CAF0982210.1"/>
    </source>
</evidence>
<dbReference type="EMBL" id="CAJNOQ010002851">
    <property type="protein sequence ID" value="CAF0982210.1"/>
    <property type="molecule type" value="Genomic_DNA"/>
</dbReference>
<dbReference type="GO" id="GO:0008519">
    <property type="term" value="F:ammonium channel activity"/>
    <property type="evidence" value="ECO:0007669"/>
    <property type="project" value="InterPro"/>
</dbReference>
<dbReference type="InterPro" id="IPR029020">
    <property type="entry name" value="Ammonium/urea_transptr"/>
</dbReference>
<comment type="similarity">
    <text evidence="2">Belongs to the ammonia transporter channel (TC 1.A.11.2) family.</text>
</comment>
<feature type="transmembrane region" description="Helical" evidence="6">
    <location>
        <begin position="54"/>
        <end position="77"/>
    </location>
</feature>
<dbReference type="PANTHER" id="PTHR43029:SF21">
    <property type="entry name" value="AMMONIUM TRANSPORTER 1"/>
    <property type="match status" value="1"/>
</dbReference>
<evidence type="ECO:0000259" key="7">
    <source>
        <dbReference type="Pfam" id="PF00909"/>
    </source>
</evidence>
<protein>
    <recommendedName>
        <fullName evidence="7">Ammonium transporter AmtB-like domain-containing protein</fullName>
    </recommendedName>
</protein>
<evidence type="ECO:0000256" key="6">
    <source>
        <dbReference type="SAM" id="Phobius"/>
    </source>
</evidence>
<name>A0A814F9V6_9BILA</name>
<feature type="domain" description="Ammonium transporter AmtB-like" evidence="7">
    <location>
        <begin position="117"/>
        <end position="357"/>
    </location>
</feature>
<dbReference type="Proteomes" id="UP000663829">
    <property type="component" value="Unassembled WGS sequence"/>
</dbReference>
<keyword evidence="5 6" id="KW-0472">Membrane</keyword>
<evidence type="ECO:0000313" key="9">
    <source>
        <dbReference type="EMBL" id="CAF3754799.1"/>
    </source>
</evidence>
<feature type="transmembrane region" description="Helical" evidence="6">
    <location>
        <begin position="302"/>
        <end position="325"/>
    </location>
</feature>
<evidence type="ECO:0000256" key="1">
    <source>
        <dbReference type="ARBA" id="ARBA00004141"/>
    </source>
</evidence>
<accession>A0A814F9V6</accession>
<sequence length="816" mass="90252">MVNLSSITPSTSSRYDTGDNAWMMTSTALVFMMTPALAFFYGGMVDKKNILNQLFLSIICMGVVISQWVLFGFSFAFGPAVSKGFGSFGWAALRLGELYNPNYSPTYPLLTFCAFQLIHISSGASGFVASAVLGRRIDRATKDIGNNLPFSILGASLLWVGWNGFNAGSANAASGVAALALINTNAAAAAALVTWVILDAVRGSVTITGTCIAPVVGLVAITPACGYVQPGWALLIGIISAVCVYVAMLFKKYLRVDDALDVAICHGLGGTVGAFCTGLFTQLDVNPSGGANGAFYGRPVQLWYQIAGILTAVAFSAVCTALILIPMNVLWNLFGSYIRVSIEDEITGLDAAAHGESWLTAVDSSGEKEGGEVASHYNAKKAEKVIKLEKSDLMGLYLEGAYLNINDAVKLLIHSDPSIINNASNETIQIKHNMDGTTIGTTTNILMSTIACIESGPNKQSALNVIPLGQFKFNKESRCEIDRVIPDEFINMMEKKLLCLKNLKLELDVHMSIDMKMMWQVMRLYGITGQNKHKCSHCTASNMAELGKYSAFDPSKGARTLDQQYEELVKSKPRFGYQHQPIFHRKLDYKKMKLRIADVLLAEIISLISTTTTLAERNQHLQNVLTFLRQRAKDKSQIYINKKNEIEAPGRLNVNMHERFLRDIPLYAIMNDNHKAFFIKKLCGDLFDIMNLYNISCIYQHVKKESINWCERYKNLFGADAVTIYSHVLDNHAFEFHQEYDNLGLYTLQDNEKFNDVTTIDFFMSTNKRNFNVQLLQKRVRLRLVDIGLKPQGALALNKLFSNWMIKDTVSAISAI</sequence>
<feature type="transmembrane region" description="Helical" evidence="6">
    <location>
        <begin position="144"/>
        <end position="162"/>
    </location>
</feature>
<dbReference type="GO" id="GO:0005886">
    <property type="term" value="C:plasma membrane"/>
    <property type="evidence" value="ECO:0007669"/>
    <property type="project" value="TreeGrafter"/>
</dbReference>
<evidence type="ECO:0000256" key="3">
    <source>
        <dbReference type="ARBA" id="ARBA00022692"/>
    </source>
</evidence>
<dbReference type="EMBL" id="CAJOBC010002852">
    <property type="protein sequence ID" value="CAF3754799.1"/>
    <property type="molecule type" value="Genomic_DNA"/>
</dbReference>
<evidence type="ECO:0000256" key="5">
    <source>
        <dbReference type="ARBA" id="ARBA00023136"/>
    </source>
</evidence>
<organism evidence="8 10">
    <name type="scientific">Didymodactylos carnosus</name>
    <dbReference type="NCBI Taxonomy" id="1234261"/>
    <lineage>
        <taxon>Eukaryota</taxon>
        <taxon>Metazoa</taxon>
        <taxon>Spiralia</taxon>
        <taxon>Gnathifera</taxon>
        <taxon>Rotifera</taxon>
        <taxon>Eurotatoria</taxon>
        <taxon>Bdelloidea</taxon>
        <taxon>Philodinida</taxon>
        <taxon>Philodinidae</taxon>
        <taxon>Didymodactylos</taxon>
    </lineage>
</organism>
<dbReference type="SUPFAM" id="SSF111352">
    <property type="entry name" value="Ammonium transporter"/>
    <property type="match status" value="1"/>
</dbReference>
<feature type="transmembrane region" description="Helical" evidence="6">
    <location>
        <begin position="109"/>
        <end position="132"/>
    </location>
</feature>
<feature type="transmembrane region" description="Helical" evidence="6">
    <location>
        <begin position="205"/>
        <end position="224"/>
    </location>
</feature>
<dbReference type="InterPro" id="IPR024041">
    <property type="entry name" value="NH4_transpt_AmtB-like_dom"/>
</dbReference>
<gene>
    <name evidence="8" type="ORF">GPM918_LOCUS12810</name>
    <name evidence="9" type="ORF">SRO942_LOCUS12814</name>
</gene>
<feature type="domain" description="Ammonium transporter AmtB-like" evidence="7">
    <location>
        <begin position="21"/>
        <end position="96"/>
    </location>
</feature>
<feature type="transmembrane region" description="Helical" evidence="6">
    <location>
        <begin position="230"/>
        <end position="250"/>
    </location>
</feature>
<evidence type="ECO:0000256" key="2">
    <source>
        <dbReference type="ARBA" id="ARBA00005887"/>
    </source>
</evidence>
<dbReference type="Pfam" id="PF00909">
    <property type="entry name" value="Ammonium_transp"/>
    <property type="match status" value="2"/>
</dbReference>
<keyword evidence="4 6" id="KW-1133">Transmembrane helix</keyword>
<dbReference type="Proteomes" id="UP000681722">
    <property type="component" value="Unassembled WGS sequence"/>
</dbReference>
<evidence type="ECO:0000313" key="10">
    <source>
        <dbReference type="Proteomes" id="UP000663829"/>
    </source>
</evidence>
<dbReference type="AlphaFoldDB" id="A0A814F9V6"/>
<keyword evidence="3 6" id="KW-0812">Transmembrane</keyword>
<dbReference type="OrthoDB" id="534912at2759"/>